<feature type="chain" id="PRO_5043472962" description="chitinase" evidence="6">
    <location>
        <begin position="27"/>
        <end position="460"/>
    </location>
</feature>
<evidence type="ECO:0000256" key="4">
    <source>
        <dbReference type="RuleBase" id="RU000489"/>
    </source>
</evidence>
<evidence type="ECO:0000256" key="5">
    <source>
        <dbReference type="RuleBase" id="RU004453"/>
    </source>
</evidence>
<dbReference type="PROSITE" id="PS51910">
    <property type="entry name" value="GH18_2"/>
    <property type="match status" value="1"/>
</dbReference>
<evidence type="ECO:0000259" key="7">
    <source>
        <dbReference type="PROSITE" id="PS51910"/>
    </source>
</evidence>
<sequence length="460" mass="48968">MGKMTAHLALAVTLCVFLSSVGTATAAGKTGRITVYWGQSASEGSLRKACESNLYSTVIISFLTDFGGGKYKLNLAGHSWSGVGPDVKYCQSKKILVLLAIGGGIGKYSLASKADAKAVADHLWDLYLGGQSKSRPFGSAVLDGIDFDIELGSIKHYDDLARYLKNYSTGKRKVWITAAPQCPYPDRMLGEALRTGLFDRVHVQFYNNPVCSYRAGNVEAFTRAWNKWTSGLPKSSVYLGLPAAPGAAGSGYVPPCDTDVQGASHRAEVEELWRDHAVEQELITLGGGPSEAVRFQLLRSLSGSGGIFSRRGSLPSRFCLAESTARVTLGDLTSTLFAKAWSLQATPVLDDRPMVPLRALVLPRLMVEPPCTVTAEVMMVAVMAARVVQVVALPTSITLVAMVVSKMEAFFGGRGGGVLTLTGALSRTTSCWGGGWPNAGFGVHGQGRGFQRQGGGRPYA</sequence>
<evidence type="ECO:0000313" key="8">
    <source>
        <dbReference type="EMBL" id="GJN37189.1"/>
    </source>
</evidence>
<dbReference type="PANTHER" id="PTHR45708">
    <property type="entry name" value="ENDOCHITINASE"/>
    <property type="match status" value="1"/>
</dbReference>
<evidence type="ECO:0000313" key="9">
    <source>
        <dbReference type="Proteomes" id="UP001054889"/>
    </source>
</evidence>
<reference evidence="8" key="2">
    <citation type="submission" date="2021-12" db="EMBL/GenBank/DDBJ databases">
        <title>Resequencing data analysis of finger millet.</title>
        <authorList>
            <person name="Hatakeyama M."/>
            <person name="Aluri S."/>
            <person name="Balachadran M.T."/>
            <person name="Sivarajan S.R."/>
            <person name="Poveda L."/>
            <person name="Shimizu-Inatsugi R."/>
            <person name="Schlapbach R."/>
            <person name="Sreeman S.M."/>
            <person name="Shimizu K.K."/>
        </authorList>
    </citation>
    <scope>NUCLEOTIDE SEQUENCE</scope>
</reference>
<dbReference type="Proteomes" id="UP001054889">
    <property type="component" value="Unassembled WGS sequence"/>
</dbReference>
<proteinExistence type="inferred from homology"/>
<comment type="similarity">
    <text evidence="5">Belongs to the glycosyl hydrolase 18 family.</text>
</comment>
<dbReference type="AlphaFoldDB" id="A0AAV5FQQ3"/>
<reference evidence="8" key="1">
    <citation type="journal article" date="2018" name="DNA Res.">
        <title>Multiple hybrid de novo genome assembly of finger millet, an orphan allotetraploid crop.</title>
        <authorList>
            <person name="Hatakeyama M."/>
            <person name="Aluri S."/>
            <person name="Balachadran M.T."/>
            <person name="Sivarajan S.R."/>
            <person name="Patrignani A."/>
            <person name="Gruter S."/>
            <person name="Poveda L."/>
            <person name="Shimizu-Inatsugi R."/>
            <person name="Baeten J."/>
            <person name="Francoijs K.J."/>
            <person name="Nataraja K.N."/>
            <person name="Reddy Y.A.N."/>
            <person name="Phadnis S."/>
            <person name="Ravikumar R.L."/>
            <person name="Schlapbach R."/>
            <person name="Sreeman S.M."/>
            <person name="Shimizu K.K."/>
        </authorList>
    </citation>
    <scope>NUCLEOTIDE SEQUENCE</scope>
</reference>
<evidence type="ECO:0000256" key="6">
    <source>
        <dbReference type="SAM" id="SignalP"/>
    </source>
</evidence>
<dbReference type="InterPro" id="IPR001223">
    <property type="entry name" value="Glyco_hydro18_cat"/>
</dbReference>
<dbReference type="InterPro" id="IPR017853">
    <property type="entry name" value="GH"/>
</dbReference>
<gene>
    <name evidence="8" type="primary">gb26117</name>
    <name evidence="8" type="ORF">PR202_gb26117</name>
</gene>
<keyword evidence="2 4" id="KW-0378">Hydrolase</keyword>
<dbReference type="Pfam" id="PF00704">
    <property type="entry name" value="Glyco_hydro_18"/>
    <property type="match status" value="1"/>
</dbReference>
<protein>
    <recommendedName>
        <fullName evidence="1">chitinase</fullName>
        <ecNumber evidence="1">3.2.1.14</ecNumber>
    </recommendedName>
</protein>
<dbReference type="InterPro" id="IPR045321">
    <property type="entry name" value="Cts1-like"/>
</dbReference>
<dbReference type="GO" id="GO:0005576">
    <property type="term" value="C:extracellular region"/>
    <property type="evidence" value="ECO:0007669"/>
    <property type="project" value="TreeGrafter"/>
</dbReference>
<dbReference type="InterPro" id="IPR050542">
    <property type="entry name" value="Glycosyl_Hydrlase18_Chitinase"/>
</dbReference>
<dbReference type="PROSITE" id="PS01095">
    <property type="entry name" value="GH18_1"/>
    <property type="match status" value="1"/>
</dbReference>
<evidence type="ECO:0000256" key="3">
    <source>
        <dbReference type="ARBA" id="ARBA00023295"/>
    </source>
</evidence>
<feature type="signal peptide" evidence="6">
    <location>
        <begin position="1"/>
        <end position="26"/>
    </location>
</feature>
<keyword evidence="3 4" id="KW-0326">Glycosidase</keyword>
<evidence type="ECO:0000256" key="2">
    <source>
        <dbReference type="ARBA" id="ARBA00022801"/>
    </source>
</evidence>
<organism evidence="8 9">
    <name type="scientific">Eleusine coracana subsp. coracana</name>
    <dbReference type="NCBI Taxonomy" id="191504"/>
    <lineage>
        <taxon>Eukaryota</taxon>
        <taxon>Viridiplantae</taxon>
        <taxon>Streptophyta</taxon>
        <taxon>Embryophyta</taxon>
        <taxon>Tracheophyta</taxon>
        <taxon>Spermatophyta</taxon>
        <taxon>Magnoliopsida</taxon>
        <taxon>Liliopsida</taxon>
        <taxon>Poales</taxon>
        <taxon>Poaceae</taxon>
        <taxon>PACMAD clade</taxon>
        <taxon>Chloridoideae</taxon>
        <taxon>Cynodonteae</taxon>
        <taxon>Eleusininae</taxon>
        <taxon>Eleusine</taxon>
    </lineage>
</organism>
<comment type="caution">
    <text evidence="8">The sequence shown here is derived from an EMBL/GenBank/DDBJ whole genome shotgun (WGS) entry which is preliminary data.</text>
</comment>
<keyword evidence="9" id="KW-1185">Reference proteome</keyword>
<name>A0AAV5FQQ3_ELECO</name>
<dbReference type="GO" id="GO:0008843">
    <property type="term" value="F:endochitinase activity"/>
    <property type="evidence" value="ECO:0007669"/>
    <property type="project" value="UniProtKB-EC"/>
</dbReference>
<evidence type="ECO:0000256" key="1">
    <source>
        <dbReference type="ARBA" id="ARBA00012729"/>
    </source>
</evidence>
<feature type="domain" description="GH18" evidence="7">
    <location>
        <begin position="31"/>
        <end position="460"/>
    </location>
</feature>
<dbReference type="EMBL" id="BQKI01000093">
    <property type="protein sequence ID" value="GJN37189.1"/>
    <property type="molecule type" value="Genomic_DNA"/>
</dbReference>
<dbReference type="GO" id="GO:0005975">
    <property type="term" value="P:carbohydrate metabolic process"/>
    <property type="evidence" value="ECO:0007669"/>
    <property type="project" value="InterPro"/>
</dbReference>
<dbReference type="CDD" id="cd02877">
    <property type="entry name" value="GH18_hevamine_XipI_class_III"/>
    <property type="match status" value="1"/>
</dbReference>
<dbReference type="InterPro" id="IPR001579">
    <property type="entry name" value="Glyco_hydro_18_chit_AS"/>
</dbReference>
<dbReference type="PANTHER" id="PTHR45708:SF29">
    <property type="entry name" value="CHITINASE"/>
    <property type="match status" value="1"/>
</dbReference>
<dbReference type="Gene3D" id="3.20.20.80">
    <property type="entry name" value="Glycosidases"/>
    <property type="match status" value="1"/>
</dbReference>
<accession>A0AAV5FQQ3</accession>
<keyword evidence="6" id="KW-0732">Signal</keyword>
<dbReference type="EC" id="3.2.1.14" evidence="1"/>
<dbReference type="SUPFAM" id="SSF51445">
    <property type="entry name" value="(Trans)glycosidases"/>
    <property type="match status" value="1"/>
</dbReference>